<keyword evidence="4" id="KW-0472">Membrane</keyword>
<evidence type="ECO:0008006" key="7">
    <source>
        <dbReference type="Google" id="ProtNLM"/>
    </source>
</evidence>
<comment type="similarity">
    <text evidence="3">Belongs to the ustYa family.</text>
</comment>
<dbReference type="PANTHER" id="PTHR33365">
    <property type="entry name" value="YALI0B05434P"/>
    <property type="match status" value="1"/>
</dbReference>
<dbReference type="Pfam" id="PF11807">
    <property type="entry name" value="UstYa"/>
    <property type="match status" value="1"/>
</dbReference>
<evidence type="ECO:0000256" key="4">
    <source>
        <dbReference type="SAM" id="Phobius"/>
    </source>
</evidence>
<dbReference type="InterPro" id="IPR021765">
    <property type="entry name" value="UstYa-like"/>
</dbReference>
<evidence type="ECO:0000256" key="3">
    <source>
        <dbReference type="ARBA" id="ARBA00035112"/>
    </source>
</evidence>
<dbReference type="GO" id="GO:0043386">
    <property type="term" value="P:mycotoxin biosynthetic process"/>
    <property type="evidence" value="ECO:0007669"/>
    <property type="project" value="InterPro"/>
</dbReference>
<dbReference type="OrthoDB" id="4180482at2759"/>
<organism evidence="5 6">
    <name type="scientific">Emergomyces pasteurianus Ep9510</name>
    <dbReference type="NCBI Taxonomy" id="1447872"/>
    <lineage>
        <taxon>Eukaryota</taxon>
        <taxon>Fungi</taxon>
        <taxon>Dikarya</taxon>
        <taxon>Ascomycota</taxon>
        <taxon>Pezizomycotina</taxon>
        <taxon>Eurotiomycetes</taxon>
        <taxon>Eurotiomycetidae</taxon>
        <taxon>Onygenales</taxon>
        <taxon>Ajellomycetaceae</taxon>
        <taxon>Emergomyces</taxon>
    </lineage>
</organism>
<evidence type="ECO:0000256" key="2">
    <source>
        <dbReference type="ARBA" id="ARBA00023002"/>
    </source>
</evidence>
<protein>
    <recommendedName>
        <fullName evidence="7">Tat pathway signal sequence</fullName>
    </recommendedName>
</protein>
<gene>
    <name evidence="5" type="ORF">AJ78_07619</name>
</gene>
<dbReference type="GO" id="GO:0016491">
    <property type="term" value="F:oxidoreductase activity"/>
    <property type="evidence" value="ECO:0007669"/>
    <property type="project" value="UniProtKB-KW"/>
</dbReference>
<dbReference type="VEuPathDB" id="FungiDB:AJ78_07619"/>
<evidence type="ECO:0000313" key="6">
    <source>
        <dbReference type="Proteomes" id="UP000182235"/>
    </source>
</evidence>
<keyword evidence="2" id="KW-0560">Oxidoreductase</keyword>
<dbReference type="EMBL" id="LGRN01000516">
    <property type="protein sequence ID" value="OJD11649.1"/>
    <property type="molecule type" value="Genomic_DNA"/>
</dbReference>
<comment type="pathway">
    <text evidence="1">Mycotoxin biosynthesis.</text>
</comment>
<dbReference type="PANTHER" id="PTHR33365:SF11">
    <property type="entry name" value="TAT PATHWAY SIGNAL SEQUENCE"/>
    <property type="match status" value="1"/>
</dbReference>
<accession>A0A1J9P4K4</accession>
<dbReference type="Proteomes" id="UP000182235">
    <property type="component" value="Unassembled WGS sequence"/>
</dbReference>
<reference evidence="5 6" key="1">
    <citation type="submission" date="2015-07" db="EMBL/GenBank/DDBJ databases">
        <title>Emmonsia species relationships and genome sequence.</title>
        <authorList>
            <consortium name="The Broad Institute Genomics Platform"/>
            <person name="Cuomo C.A."/>
            <person name="Munoz J.F."/>
            <person name="Imamovic A."/>
            <person name="Priest M.E."/>
            <person name="Young S."/>
            <person name="Clay O.K."/>
            <person name="McEwen J.G."/>
        </authorList>
    </citation>
    <scope>NUCLEOTIDE SEQUENCE [LARGE SCALE GENOMIC DNA]</scope>
    <source>
        <strain evidence="5 6">UAMH 9510</strain>
    </source>
</reference>
<dbReference type="AlphaFoldDB" id="A0A1J9P4K4"/>
<proteinExistence type="inferred from homology"/>
<evidence type="ECO:0000256" key="1">
    <source>
        <dbReference type="ARBA" id="ARBA00004685"/>
    </source>
</evidence>
<dbReference type="STRING" id="1447872.A0A1J9P4K4"/>
<keyword evidence="4" id="KW-0812">Transmembrane</keyword>
<feature type="transmembrane region" description="Helical" evidence="4">
    <location>
        <begin position="12"/>
        <end position="39"/>
    </location>
</feature>
<name>A0A1J9P4K4_9EURO</name>
<sequence>MHDFPAKPKQRYFAHGVSCCALSSIIVCVVISIWGAYLIGSSRYHLNSRSQAKTPIPTVPLIKGPVIFDEDTRWTGSNPETNKLWENEHLNGVTHSFVLQNPREYGFKQGVPAKNGAERFGISMYHQLHCLASIRMVYFNQTDNHQHRRDVSHLDMRLLNLLHVEHCFDYLRQAIQCSADSTIEWARVEKNGKRKEIDGWGVPHHECKDVRVIEEFIAQHQ</sequence>
<keyword evidence="6" id="KW-1185">Reference proteome</keyword>
<keyword evidence="4" id="KW-1133">Transmembrane helix</keyword>
<evidence type="ECO:0000313" key="5">
    <source>
        <dbReference type="EMBL" id="OJD11649.1"/>
    </source>
</evidence>
<comment type="caution">
    <text evidence="5">The sequence shown here is derived from an EMBL/GenBank/DDBJ whole genome shotgun (WGS) entry which is preliminary data.</text>
</comment>